<evidence type="ECO:0000313" key="1">
    <source>
        <dbReference type="EMBL" id="KKN40930.1"/>
    </source>
</evidence>
<dbReference type="EMBL" id="LAZR01001677">
    <property type="protein sequence ID" value="KKN40930.1"/>
    <property type="molecule type" value="Genomic_DNA"/>
</dbReference>
<dbReference type="AlphaFoldDB" id="A0A0F9QAE3"/>
<name>A0A0F9QAE3_9ZZZZ</name>
<accession>A0A0F9QAE3</accession>
<comment type="caution">
    <text evidence="1">The sequence shown here is derived from an EMBL/GenBank/DDBJ whole genome shotgun (WGS) entry which is preliminary data.</text>
</comment>
<organism evidence="1">
    <name type="scientific">marine sediment metagenome</name>
    <dbReference type="NCBI Taxonomy" id="412755"/>
    <lineage>
        <taxon>unclassified sequences</taxon>
        <taxon>metagenomes</taxon>
        <taxon>ecological metagenomes</taxon>
    </lineage>
</organism>
<reference evidence="1" key="1">
    <citation type="journal article" date="2015" name="Nature">
        <title>Complex archaea that bridge the gap between prokaryotes and eukaryotes.</title>
        <authorList>
            <person name="Spang A."/>
            <person name="Saw J.H."/>
            <person name="Jorgensen S.L."/>
            <person name="Zaremba-Niedzwiedzka K."/>
            <person name="Martijn J."/>
            <person name="Lind A.E."/>
            <person name="van Eijk R."/>
            <person name="Schleper C."/>
            <person name="Guy L."/>
            <person name="Ettema T.J."/>
        </authorList>
    </citation>
    <scope>NUCLEOTIDE SEQUENCE</scope>
</reference>
<protein>
    <submittedName>
        <fullName evidence="1">Uncharacterized protein</fullName>
    </submittedName>
</protein>
<sequence length="87" mass="9646">MGAYRHHLLQWIDGIEALQYDGTKESEGAILEMVAGATIKADLMVSALSEGDWVIRRGSMVWVVNNSTFQASYEEQVLALEDNDAKT</sequence>
<gene>
    <name evidence="1" type="ORF">LCGC14_0728130</name>
</gene>
<proteinExistence type="predicted"/>